<accession>A0A6L9MQE1</accession>
<dbReference type="GO" id="GO:0003697">
    <property type="term" value="F:single-stranded DNA binding"/>
    <property type="evidence" value="ECO:0007669"/>
    <property type="project" value="InterPro"/>
</dbReference>
<dbReference type="InterPro" id="IPR041459">
    <property type="entry name" value="MPTase-PolyVal"/>
</dbReference>
<keyword evidence="4" id="KW-1185">Reference proteome</keyword>
<dbReference type="Pfam" id="PF18818">
    <property type="entry name" value="MPTase-PolyVal"/>
    <property type="match status" value="1"/>
</dbReference>
<feature type="domain" description="N-terminal" evidence="1">
    <location>
        <begin position="183"/>
        <end position="286"/>
    </location>
</feature>
<evidence type="ECO:0000313" key="4">
    <source>
        <dbReference type="Proteomes" id="UP000478837"/>
    </source>
</evidence>
<gene>
    <name evidence="3" type="ORF">GTW09_02505</name>
</gene>
<evidence type="ECO:0000259" key="2">
    <source>
        <dbReference type="Pfam" id="PF18818"/>
    </source>
</evidence>
<organism evidence="3 4">
    <name type="scientific">Alteromonas hispanica</name>
    <dbReference type="NCBI Taxonomy" id="315421"/>
    <lineage>
        <taxon>Bacteria</taxon>
        <taxon>Pseudomonadati</taxon>
        <taxon>Pseudomonadota</taxon>
        <taxon>Gammaproteobacteria</taxon>
        <taxon>Alteromonadales</taxon>
        <taxon>Alteromonadaceae</taxon>
        <taxon>Alteromonas/Salinimonas group</taxon>
        <taxon>Alteromonas</taxon>
    </lineage>
</organism>
<protein>
    <submittedName>
        <fullName evidence="3">DUF1738 domain-containing protein</fullName>
    </submittedName>
</protein>
<feature type="domain" description="Polyvalent protein metallopeptidase" evidence="2">
    <location>
        <begin position="323"/>
        <end position="451"/>
    </location>
</feature>
<dbReference type="Pfam" id="PF08401">
    <property type="entry name" value="ArdcN"/>
    <property type="match status" value="1"/>
</dbReference>
<dbReference type="RefSeq" id="WP_163109786.1">
    <property type="nucleotide sequence ID" value="NZ_JAAAWP010000001.1"/>
</dbReference>
<name>A0A6L9MQE1_9ALTE</name>
<dbReference type="InterPro" id="IPR013610">
    <property type="entry name" value="ArdC_N"/>
</dbReference>
<evidence type="ECO:0000313" key="3">
    <source>
        <dbReference type="EMBL" id="NDW20399.1"/>
    </source>
</evidence>
<dbReference type="AlphaFoldDB" id="A0A6L9MQE1"/>
<comment type="caution">
    <text evidence="3">The sequence shown here is derived from an EMBL/GenBank/DDBJ whole genome shotgun (WGS) entry which is preliminary data.</text>
</comment>
<dbReference type="Proteomes" id="UP000478837">
    <property type="component" value="Unassembled WGS sequence"/>
</dbReference>
<sequence>MSNLAALRKSELLQYEFALGTGRTVANLLSRTKDVNGKIDIFNAMASTGSSSSPVKWLGEDEFLEASITSLKQASRLLVTLEDSIDMSIPELVYALKGKHGTSSLGNLFPTIEHEYWTEVTKAEISPLLNEYRFWLYNIDDLELGEELTSAQSLLAILEQPLFSQLNRLADIAEVSDFNWQQDQKIFENILTQLESDNKSFITEWLDSPVLGAHYNARTHRMYGSLFSWLFLSLMAQTYGFTSNLWATKKQWGKLGCTIADDAKPAAVFHYFNINVNQEDEALADGEMQSFGRKISIVYNADQVQGFDGSGIEKTKVKQLSMLEKRIDELGVSIEHTEAGEAYYEPEADAITMPNKALFKGKDATRAYHATLLHEIVHWTGHETRCNRNIGEKFGSPAYAFEELVAEIGSSFLCARFGLTKRARVNSVRYIANWLSSFNLKKSMAKLEQAARKANQASNYIYIPKRDD</sequence>
<evidence type="ECO:0000259" key="1">
    <source>
        <dbReference type="Pfam" id="PF08401"/>
    </source>
</evidence>
<reference evidence="3 4" key="1">
    <citation type="submission" date="2020-01" db="EMBL/GenBank/DDBJ databases">
        <title>Genomes of bacteria type strains.</title>
        <authorList>
            <person name="Chen J."/>
            <person name="Zhu S."/>
            <person name="Yang J."/>
        </authorList>
    </citation>
    <scope>NUCLEOTIDE SEQUENCE [LARGE SCALE GENOMIC DNA]</scope>
    <source>
        <strain evidence="3 4">LMG 22958</strain>
    </source>
</reference>
<proteinExistence type="predicted"/>
<dbReference type="EMBL" id="JAAAWP010000001">
    <property type="protein sequence ID" value="NDW20399.1"/>
    <property type="molecule type" value="Genomic_DNA"/>
</dbReference>